<accession>A0A497Y471</accession>
<dbReference type="InterPro" id="IPR020864">
    <property type="entry name" value="MACPF"/>
</dbReference>
<evidence type="ECO:0000313" key="6">
    <source>
        <dbReference type="Proteomes" id="UP000297429"/>
    </source>
</evidence>
<proteinExistence type="predicted"/>
<sequence>MKNNYKLKIICLLCMVTAAFSSCKKNEVAEEKILTNNHHNFAFTGHPKYHVLGYGYDATGRLANAESSTIPVLNVEKFITENPGLFRQNDDVNDYFQYSYGENAESYSNKLTQKYHLSLDLNFLKVAKLFKTELDASFAKKDSVSSKYIYATIRKMIKQKSMRIYFTTENLINNYLTDQFKADLVSLSATDLVKRYGTHVLTDIELGARLDMNYEAQTSNSKREEAATAGASISAGKIFNVTADLKTNSVDASSNYNQKLYYNTVGGDGSKGLIGELALDNSTIKMTIANWQSSCTKDNAALINIGQDGLLSLEDLVSDPVKKQQVKAAVEQYIIDRQMVLVPEKYTPSPVGVYYSQGLNVWRYEFNIDNIPYLRDGSWQYKQTYFSAFKVQATGTVPVYEYWAPTTNDCLWDRNGSISSDPYWHFGGVKFYAYATKQPGTVPIYRYYHHRSGRSHFLGADPGRPYPQNEWTNEGVAFYAYPPQ</sequence>
<dbReference type="AlphaFoldDB" id="A0A497Y471"/>
<dbReference type="Pfam" id="PF18885">
    <property type="entry name" value="DUF5648"/>
    <property type="match status" value="1"/>
</dbReference>
<evidence type="ECO:0000313" key="3">
    <source>
        <dbReference type="EMBL" id="RLJ77693.1"/>
    </source>
</evidence>
<gene>
    <name evidence="3" type="ORF">BCL90_2799</name>
    <name evidence="4" type="ORF">E3V97_03420</name>
</gene>
<reference evidence="4 6" key="2">
    <citation type="submission" date="2019-03" db="EMBL/GenBank/DDBJ databases">
        <authorList>
            <person name="He R.-H."/>
        </authorList>
    </citation>
    <scope>NUCLEOTIDE SEQUENCE [LARGE SCALE GENOMIC DNA]</scope>
    <source>
        <strain evidence="4 6">DSM 19624</strain>
    </source>
</reference>
<keyword evidence="6" id="KW-1185">Reference proteome</keyword>
<protein>
    <submittedName>
        <fullName evidence="3">MAC/Perforin domain-containing protein</fullName>
    </submittedName>
</protein>
<dbReference type="RefSeq" id="WP_121284428.1">
    <property type="nucleotide sequence ID" value="NZ_RCCK01000011.1"/>
</dbReference>
<feature type="domain" description="MACPF" evidence="2">
    <location>
        <begin position="19"/>
        <end position="341"/>
    </location>
</feature>
<dbReference type="PROSITE" id="PS51257">
    <property type="entry name" value="PROKAR_LIPOPROTEIN"/>
    <property type="match status" value="1"/>
</dbReference>
<organism evidence="3 5">
    <name type="scientific">Pedobacter alluvionis</name>
    <dbReference type="NCBI Taxonomy" id="475253"/>
    <lineage>
        <taxon>Bacteria</taxon>
        <taxon>Pseudomonadati</taxon>
        <taxon>Bacteroidota</taxon>
        <taxon>Sphingobacteriia</taxon>
        <taxon>Sphingobacteriales</taxon>
        <taxon>Sphingobacteriaceae</taxon>
        <taxon>Pedobacter</taxon>
    </lineage>
</organism>
<dbReference type="EMBL" id="RCCK01000011">
    <property type="protein sequence ID" value="RLJ77693.1"/>
    <property type="molecule type" value="Genomic_DNA"/>
</dbReference>
<name>A0A497Y471_9SPHI</name>
<evidence type="ECO:0000313" key="4">
    <source>
        <dbReference type="EMBL" id="TFB33105.1"/>
    </source>
</evidence>
<dbReference type="EMBL" id="SOPX01000001">
    <property type="protein sequence ID" value="TFB33105.1"/>
    <property type="molecule type" value="Genomic_DNA"/>
</dbReference>
<feature type="signal peptide" evidence="1">
    <location>
        <begin position="1"/>
        <end position="21"/>
    </location>
</feature>
<dbReference type="OrthoDB" id="1038436at2"/>
<keyword evidence="1" id="KW-0732">Signal</keyword>
<evidence type="ECO:0000259" key="2">
    <source>
        <dbReference type="PROSITE" id="PS51412"/>
    </source>
</evidence>
<dbReference type="Proteomes" id="UP000273898">
    <property type="component" value="Unassembled WGS sequence"/>
</dbReference>
<reference evidence="3 5" key="1">
    <citation type="submission" date="2018-10" db="EMBL/GenBank/DDBJ databases">
        <title>Genomic Encyclopedia of Archaeal and Bacterial Type Strains, Phase II (KMG-II): from individual species to whole genera.</title>
        <authorList>
            <person name="Goeker M."/>
        </authorList>
    </citation>
    <scope>NUCLEOTIDE SEQUENCE [LARGE SCALE GENOMIC DNA]</scope>
    <source>
        <strain evidence="3 5">DSM 19624</strain>
    </source>
</reference>
<dbReference type="PROSITE" id="PS51412">
    <property type="entry name" value="MACPF_2"/>
    <property type="match status" value="1"/>
</dbReference>
<evidence type="ECO:0000313" key="5">
    <source>
        <dbReference type="Proteomes" id="UP000273898"/>
    </source>
</evidence>
<dbReference type="Proteomes" id="UP000297429">
    <property type="component" value="Unassembled WGS sequence"/>
</dbReference>
<dbReference type="Pfam" id="PF01823">
    <property type="entry name" value="MACPF"/>
    <property type="match status" value="1"/>
</dbReference>
<feature type="chain" id="PRO_5044605695" evidence="1">
    <location>
        <begin position="22"/>
        <end position="484"/>
    </location>
</feature>
<evidence type="ECO:0000256" key="1">
    <source>
        <dbReference type="SAM" id="SignalP"/>
    </source>
</evidence>
<dbReference type="InterPro" id="IPR043708">
    <property type="entry name" value="DUF5648"/>
</dbReference>
<comment type="caution">
    <text evidence="3">The sequence shown here is derived from an EMBL/GenBank/DDBJ whole genome shotgun (WGS) entry which is preliminary data.</text>
</comment>